<evidence type="ECO:0000313" key="7">
    <source>
        <dbReference type="EMBL" id="WIM93456.1"/>
    </source>
</evidence>
<dbReference type="RefSeq" id="WP_284914663.1">
    <property type="nucleotide sequence ID" value="NZ_CP126980.1"/>
</dbReference>
<proteinExistence type="predicted"/>
<dbReference type="Gene3D" id="3.30.450.350">
    <property type="entry name" value="CHASE domain"/>
    <property type="match status" value="1"/>
</dbReference>
<evidence type="ECO:0000256" key="3">
    <source>
        <dbReference type="ARBA" id="ARBA00022989"/>
    </source>
</evidence>
<reference evidence="7 8" key="1">
    <citation type="submission" date="2023-06" db="EMBL/GenBank/DDBJ databases">
        <authorList>
            <person name="Yushchuk O."/>
            <person name="Binda E."/>
            <person name="Ruckert-Reed C."/>
            <person name="Fedorenko V."/>
            <person name="Kalinowski J."/>
            <person name="Marinelli F."/>
        </authorList>
    </citation>
    <scope>NUCLEOTIDE SEQUENCE [LARGE SCALE GENOMIC DNA]</scope>
    <source>
        <strain evidence="7 8">NRRL 3884</strain>
    </source>
</reference>
<keyword evidence="3 5" id="KW-1133">Transmembrane helix</keyword>
<evidence type="ECO:0000256" key="4">
    <source>
        <dbReference type="ARBA" id="ARBA00023136"/>
    </source>
</evidence>
<name>A0ABY8W6J9_9ACTN</name>
<gene>
    <name evidence="7" type="ORF">ACTOB_005435</name>
</gene>
<comment type="subcellular location">
    <subcellularLocation>
        <location evidence="1">Membrane</location>
    </subcellularLocation>
</comment>
<protein>
    <submittedName>
        <fullName evidence="7">CHASE domain-containing protein</fullName>
    </submittedName>
</protein>
<keyword evidence="2 5" id="KW-0812">Transmembrane</keyword>
<keyword evidence="4 5" id="KW-0472">Membrane</keyword>
<dbReference type="Proteomes" id="UP001240150">
    <property type="component" value="Chromosome"/>
</dbReference>
<evidence type="ECO:0000313" key="8">
    <source>
        <dbReference type="Proteomes" id="UP001240150"/>
    </source>
</evidence>
<feature type="domain" description="CHASE" evidence="6">
    <location>
        <begin position="93"/>
        <end position="252"/>
    </location>
</feature>
<dbReference type="Pfam" id="PF03924">
    <property type="entry name" value="CHASE"/>
    <property type="match status" value="1"/>
</dbReference>
<feature type="transmembrane region" description="Helical" evidence="5">
    <location>
        <begin position="315"/>
        <end position="335"/>
    </location>
</feature>
<dbReference type="InterPro" id="IPR006189">
    <property type="entry name" value="CHASE_dom"/>
</dbReference>
<keyword evidence="8" id="KW-1185">Reference proteome</keyword>
<sequence length="345" mass="36729">MRRELKVMRGSLADSRKPPGGFVGLMLAGAVLVLGLGATGVVAGEIHSRQDDYSTRAVDRRSQMVRQAVAAETRRCQALLEAAAADLATRDGVTRDDFDRATSLLGAVGLVGVGRVALVVPSTVAQTPATQRLWRGRGAEGLVLRAARGAEEQLFPVFSRALDGTETNPDSPISPATTTEIVAALRLARQTGGSTVSAPYVLQADRALPLSEQQRSVVFAAPVYTRTADPRFLGWLTLPLRGEAFFDGVMADVSRGQVWIELAATTSSGTRIDLAAWGAPGNPNVWRTATFLVADSDWTLFLGFDTARFPGLNTMLPVVVLCSGVFLTLLSAIVVRNGRRTFPPA</sequence>
<dbReference type="InterPro" id="IPR042240">
    <property type="entry name" value="CHASE_sf"/>
</dbReference>
<evidence type="ECO:0000256" key="2">
    <source>
        <dbReference type="ARBA" id="ARBA00022692"/>
    </source>
</evidence>
<organism evidence="7 8">
    <name type="scientific">Actinoplanes oblitus</name>
    <dbReference type="NCBI Taxonomy" id="3040509"/>
    <lineage>
        <taxon>Bacteria</taxon>
        <taxon>Bacillati</taxon>
        <taxon>Actinomycetota</taxon>
        <taxon>Actinomycetes</taxon>
        <taxon>Micromonosporales</taxon>
        <taxon>Micromonosporaceae</taxon>
        <taxon>Actinoplanes</taxon>
    </lineage>
</organism>
<evidence type="ECO:0000256" key="5">
    <source>
        <dbReference type="SAM" id="Phobius"/>
    </source>
</evidence>
<evidence type="ECO:0000259" key="6">
    <source>
        <dbReference type="Pfam" id="PF03924"/>
    </source>
</evidence>
<dbReference type="EMBL" id="CP126980">
    <property type="protein sequence ID" value="WIM93456.1"/>
    <property type="molecule type" value="Genomic_DNA"/>
</dbReference>
<accession>A0ABY8W6J9</accession>
<evidence type="ECO:0000256" key="1">
    <source>
        <dbReference type="ARBA" id="ARBA00004370"/>
    </source>
</evidence>